<reference evidence="1 2" key="1">
    <citation type="submission" date="2019-12" db="EMBL/GenBank/DDBJ databases">
        <title>Draft genome sequences Bradyrhizobium cajani AMBPC1010, Bradyrhizobium pachyrhizi AMBPC1040 and Bradyrhizobium yuanmingense ALSPC3051, three plant growth promoting strains isolated from nodules of Cajanus cajan L. in Dominican Republic.</title>
        <authorList>
            <person name="Flores-Felix J.D."/>
            <person name="Araujo J."/>
            <person name="Diaz-Alcantara C."/>
            <person name="Gonzalez-Andres F."/>
            <person name="Velazquez E."/>
        </authorList>
    </citation>
    <scope>NUCLEOTIDE SEQUENCE [LARGE SCALE GENOMIC DNA]</scope>
    <source>
        <strain evidence="1 2">1040</strain>
    </source>
</reference>
<dbReference type="RefSeq" id="WP_157348332.1">
    <property type="nucleotide sequence ID" value="NZ_CP121667.1"/>
</dbReference>
<dbReference type="Proteomes" id="UP000436468">
    <property type="component" value="Unassembled WGS sequence"/>
</dbReference>
<organism evidence="1 2">
    <name type="scientific">Bradyrhizobium pachyrhizi</name>
    <dbReference type="NCBI Taxonomy" id="280333"/>
    <lineage>
        <taxon>Bacteria</taxon>
        <taxon>Pseudomonadati</taxon>
        <taxon>Pseudomonadota</taxon>
        <taxon>Alphaproteobacteria</taxon>
        <taxon>Hyphomicrobiales</taxon>
        <taxon>Nitrobacteraceae</taxon>
        <taxon>Bradyrhizobium</taxon>
    </lineage>
</organism>
<name>A0A844STX4_9BRAD</name>
<evidence type="ECO:0000313" key="1">
    <source>
        <dbReference type="EMBL" id="MVT70428.1"/>
    </source>
</evidence>
<evidence type="ECO:0000313" key="2">
    <source>
        <dbReference type="Proteomes" id="UP000436468"/>
    </source>
</evidence>
<dbReference type="AlphaFoldDB" id="A0A844STX4"/>
<keyword evidence="2" id="KW-1185">Reference proteome</keyword>
<gene>
    <name evidence="1" type="ORF">GPL21_35730</name>
</gene>
<sequence length="92" mass="10444">MNHGTHAGSGYFKLGSVVVVSCQCVPINRKLLEIPPEVVRRFAADMEAYHAEQDDIQRDRIAVGTRHMLLGQMPVDTKLRLSEVRELLELMR</sequence>
<comment type="caution">
    <text evidence="1">The sequence shown here is derived from an EMBL/GenBank/DDBJ whole genome shotgun (WGS) entry which is preliminary data.</text>
</comment>
<accession>A0A844STX4</accession>
<protein>
    <submittedName>
        <fullName evidence="1">Uncharacterized protein</fullName>
    </submittedName>
</protein>
<dbReference type="EMBL" id="WQNF01000043">
    <property type="protein sequence ID" value="MVT70428.1"/>
    <property type="molecule type" value="Genomic_DNA"/>
</dbReference>
<proteinExistence type="predicted"/>